<reference evidence="7 8" key="1">
    <citation type="journal article" date="2015" name="Genome Announc.">
        <title>Draft Genome Sequences of Marine Isolates of Thalassomonas viridans and Thalassomonas actiniarum.</title>
        <authorList>
            <person name="Olonade I."/>
            <person name="van Zyl L.J."/>
            <person name="Trindade M."/>
        </authorList>
    </citation>
    <scope>NUCLEOTIDE SEQUENCE [LARGE SCALE GENOMIC DNA]</scope>
    <source>
        <strain evidence="7 8">A5K-106</strain>
    </source>
</reference>
<dbReference type="Pfam" id="PF01814">
    <property type="entry name" value="Hemerythrin"/>
    <property type="match status" value="1"/>
</dbReference>
<evidence type="ECO:0000256" key="2">
    <source>
        <dbReference type="ARBA" id="ARBA00022621"/>
    </source>
</evidence>
<keyword evidence="5" id="KW-0812">Transmembrane</keyword>
<feature type="domain" description="Hemerythrin-like" evidence="6">
    <location>
        <begin position="66"/>
        <end position="178"/>
    </location>
</feature>
<feature type="transmembrane region" description="Helical" evidence="5">
    <location>
        <begin position="7"/>
        <end position="27"/>
    </location>
</feature>
<dbReference type="InterPro" id="IPR012827">
    <property type="entry name" value="Hemerythrin_metal-bd"/>
</dbReference>
<dbReference type="GO" id="GO:0046872">
    <property type="term" value="F:metal ion binding"/>
    <property type="evidence" value="ECO:0007669"/>
    <property type="project" value="UniProtKB-KW"/>
</dbReference>
<keyword evidence="5" id="KW-1133">Transmembrane helix</keyword>
<gene>
    <name evidence="7" type="ORF">SG35_013170</name>
</gene>
<keyword evidence="8" id="KW-1185">Reference proteome</keyword>
<keyword evidence="5" id="KW-0472">Membrane</keyword>
<dbReference type="KEGG" id="tact:SG35_013170"/>
<evidence type="ECO:0000256" key="4">
    <source>
        <dbReference type="ARBA" id="ARBA00023004"/>
    </source>
</evidence>
<dbReference type="InterPro" id="IPR050669">
    <property type="entry name" value="Hemerythrin"/>
</dbReference>
<evidence type="ECO:0000256" key="1">
    <source>
        <dbReference type="ARBA" id="ARBA00010587"/>
    </source>
</evidence>
<comment type="similarity">
    <text evidence="1">Belongs to the hemerythrin family.</text>
</comment>
<protein>
    <submittedName>
        <fullName evidence="7">Bacteriohemerythrin</fullName>
    </submittedName>
</protein>
<dbReference type="Gene3D" id="1.20.120.50">
    <property type="entry name" value="Hemerythrin-like"/>
    <property type="match status" value="1"/>
</dbReference>
<dbReference type="CDD" id="cd12107">
    <property type="entry name" value="Hemerythrin"/>
    <property type="match status" value="1"/>
</dbReference>
<dbReference type="PANTHER" id="PTHR37164">
    <property type="entry name" value="BACTERIOHEMERYTHRIN"/>
    <property type="match status" value="1"/>
</dbReference>
<dbReference type="PANTHER" id="PTHR37164:SF1">
    <property type="entry name" value="BACTERIOHEMERYTHRIN"/>
    <property type="match status" value="1"/>
</dbReference>
<dbReference type="NCBIfam" id="NF033749">
    <property type="entry name" value="bact_hemeryth"/>
    <property type="match status" value="1"/>
</dbReference>
<evidence type="ECO:0000313" key="7">
    <source>
        <dbReference type="EMBL" id="WDE01473.1"/>
    </source>
</evidence>
<evidence type="ECO:0000256" key="5">
    <source>
        <dbReference type="SAM" id="Phobius"/>
    </source>
</evidence>
<dbReference type="AlphaFoldDB" id="A0AAE9YV99"/>
<dbReference type="RefSeq" id="WP_053043421.1">
    <property type="nucleotide sequence ID" value="NZ_CP059735.1"/>
</dbReference>
<keyword evidence="2" id="KW-0813">Transport</keyword>
<feature type="transmembrane region" description="Helical" evidence="5">
    <location>
        <begin position="33"/>
        <end position="51"/>
    </location>
</feature>
<evidence type="ECO:0000313" key="8">
    <source>
        <dbReference type="Proteomes" id="UP000032568"/>
    </source>
</evidence>
<dbReference type="InterPro" id="IPR012312">
    <property type="entry name" value="Hemerythrin-like"/>
</dbReference>
<dbReference type="NCBIfam" id="TIGR02481">
    <property type="entry name" value="hemeryth_dom"/>
    <property type="match status" value="1"/>
</dbReference>
<dbReference type="SUPFAM" id="SSF47188">
    <property type="entry name" value="Hemerythrin-like"/>
    <property type="match status" value="1"/>
</dbReference>
<sequence length="188" mass="21940">MTSHSKSLLYAAIIGLLIVAIFLGFLFGFNNPVSWILIGVLLMTPMIYNRTHKTNTIPWKDEYSVGIESLDNDHKKLISLLNQFTTAYDYAMSEVYERQALEDLIDYTKYHFAREEKLMESFDYPDFDAHKKQHQAMIGEVEEFVEKYNRQGHQALDEISNFLKDWLINHINGTDKHYSQHLKNNGVS</sequence>
<dbReference type="InterPro" id="IPR035938">
    <property type="entry name" value="Hemerythrin-like_sf"/>
</dbReference>
<dbReference type="Proteomes" id="UP000032568">
    <property type="component" value="Chromosome"/>
</dbReference>
<dbReference type="EMBL" id="CP059735">
    <property type="protein sequence ID" value="WDE01473.1"/>
    <property type="molecule type" value="Genomic_DNA"/>
</dbReference>
<dbReference type="InterPro" id="IPR016131">
    <property type="entry name" value="Haemerythrin_Fe_BS"/>
</dbReference>
<keyword evidence="3" id="KW-0479">Metal-binding</keyword>
<keyword evidence="4" id="KW-0408">Iron</keyword>
<organism evidence="7 8">
    <name type="scientific">Thalassomonas actiniarum</name>
    <dbReference type="NCBI Taxonomy" id="485447"/>
    <lineage>
        <taxon>Bacteria</taxon>
        <taxon>Pseudomonadati</taxon>
        <taxon>Pseudomonadota</taxon>
        <taxon>Gammaproteobacteria</taxon>
        <taxon>Alteromonadales</taxon>
        <taxon>Colwelliaceae</taxon>
        <taxon>Thalassomonas</taxon>
    </lineage>
</organism>
<reference evidence="7 8" key="2">
    <citation type="journal article" date="2022" name="Mar. Drugs">
        <title>Bioassay-Guided Fractionation Leads to the Detection of Cholic Acid Generated by the Rare Thalassomonas sp.</title>
        <authorList>
            <person name="Pheiffer F."/>
            <person name="Schneider Y.K."/>
            <person name="Hansen E.H."/>
            <person name="Andersen J.H."/>
            <person name="Isaksson J."/>
            <person name="Busche T."/>
            <person name="R C."/>
            <person name="Kalinowski J."/>
            <person name="Zyl L.V."/>
            <person name="Trindade M."/>
        </authorList>
    </citation>
    <scope>NUCLEOTIDE SEQUENCE [LARGE SCALE GENOMIC DNA]</scope>
    <source>
        <strain evidence="7 8">A5K-106</strain>
    </source>
</reference>
<evidence type="ECO:0000259" key="6">
    <source>
        <dbReference type="Pfam" id="PF01814"/>
    </source>
</evidence>
<keyword evidence="2" id="KW-0561">Oxygen transport</keyword>
<accession>A0AAE9YV99</accession>
<proteinExistence type="inferred from homology"/>
<name>A0AAE9YV99_9GAMM</name>
<dbReference type="GO" id="GO:0005344">
    <property type="term" value="F:oxygen carrier activity"/>
    <property type="evidence" value="ECO:0007669"/>
    <property type="project" value="UniProtKB-KW"/>
</dbReference>
<evidence type="ECO:0000256" key="3">
    <source>
        <dbReference type="ARBA" id="ARBA00022723"/>
    </source>
</evidence>
<dbReference type="PROSITE" id="PS00550">
    <property type="entry name" value="HEMERYTHRINS"/>
    <property type="match status" value="1"/>
</dbReference>